<dbReference type="Proteomes" id="UP000746471">
    <property type="component" value="Unassembled WGS sequence"/>
</dbReference>
<sequence>MHSKIQLNNGVTVVYQTLEGYQSVSVGAWIKTGSIHETKANNGVSHFIEHMLFKGTTSHSTYEISQIIDDLGGEINAFTAKDCTCFYTKLLSDDLETGIALLADMLGHSVFDPEAIETERNVIIDEINMYEDSSEDVVDDLLTALVFGSHALALPILGNKESVKGLTRGRLLNYFHRFYQPSAMVISVTGAFDEKQMLYLMETYFGSLENDRDMIVPDVEVPTMHWGFICRKKDIEQVQVSIDFPGISYEDDRNYEMMLLSNIFGGTNSSMLFQSVREQNGLSYGIYAQPSFYDHVGTLNVTFGASKENLSQTLACIAAEIWKLRENGITKHQIEAGKAHLKGSFLLGLEGTDHYMDLIGRIELFNHLEKDVPTMIEKIESITGGTLNELIELCFGTGQCAMAIVGDLKESEAKDYYDEFVRQLTRR</sequence>
<proteinExistence type="inferred from homology"/>
<feature type="domain" description="Peptidase M16 N-terminal" evidence="3">
    <location>
        <begin position="13"/>
        <end position="158"/>
    </location>
</feature>
<dbReference type="PANTHER" id="PTHR11851:SF49">
    <property type="entry name" value="MITOCHONDRIAL-PROCESSING PEPTIDASE SUBUNIT ALPHA"/>
    <property type="match status" value="1"/>
</dbReference>
<comment type="caution">
    <text evidence="5">The sequence shown here is derived from an EMBL/GenBank/DDBJ whole genome shotgun (WGS) entry which is preliminary data.</text>
</comment>
<feature type="domain" description="Peptidase M16 C-terminal" evidence="4">
    <location>
        <begin position="166"/>
        <end position="339"/>
    </location>
</feature>
<dbReference type="Pfam" id="PF05193">
    <property type="entry name" value="Peptidase_M16_C"/>
    <property type="match status" value="1"/>
</dbReference>
<name>A0ABS5PTW3_9FIRM</name>
<dbReference type="InterPro" id="IPR011249">
    <property type="entry name" value="Metalloenz_LuxS/M16"/>
</dbReference>
<comment type="similarity">
    <text evidence="1 2">Belongs to the peptidase M16 family.</text>
</comment>
<dbReference type="InterPro" id="IPR007863">
    <property type="entry name" value="Peptidase_M16_C"/>
</dbReference>
<keyword evidence="6" id="KW-1185">Reference proteome</keyword>
<reference evidence="5 6" key="1">
    <citation type="submission" date="2021-05" db="EMBL/GenBank/DDBJ databases">
        <title>Fusibacter ferrireducens sp. nov., an anaerobic, sulfur- and Fe-reducing bacterium isolated from the mangrove sediment.</title>
        <authorList>
            <person name="Qiu D."/>
        </authorList>
    </citation>
    <scope>NUCLEOTIDE SEQUENCE [LARGE SCALE GENOMIC DNA]</scope>
    <source>
        <strain evidence="5 6">DSM 12116</strain>
    </source>
</reference>
<dbReference type="InterPro" id="IPR011765">
    <property type="entry name" value="Pept_M16_N"/>
</dbReference>
<accession>A0ABS5PTW3</accession>
<evidence type="ECO:0000256" key="1">
    <source>
        <dbReference type="ARBA" id="ARBA00007261"/>
    </source>
</evidence>
<evidence type="ECO:0000259" key="4">
    <source>
        <dbReference type="Pfam" id="PF05193"/>
    </source>
</evidence>
<dbReference type="Pfam" id="PF00675">
    <property type="entry name" value="Peptidase_M16"/>
    <property type="match status" value="1"/>
</dbReference>
<protein>
    <submittedName>
        <fullName evidence="5">Insulinase family protein</fullName>
    </submittedName>
</protein>
<evidence type="ECO:0000313" key="6">
    <source>
        <dbReference type="Proteomes" id="UP000746471"/>
    </source>
</evidence>
<dbReference type="RefSeq" id="WP_213237859.1">
    <property type="nucleotide sequence ID" value="NZ_JAHBCL010000029.1"/>
</dbReference>
<dbReference type="SUPFAM" id="SSF63411">
    <property type="entry name" value="LuxS/MPP-like metallohydrolase"/>
    <property type="match status" value="2"/>
</dbReference>
<dbReference type="PROSITE" id="PS00143">
    <property type="entry name" value="INSULINASE"/>
    <property type="match status" value="1"/>
</dbReference>
<evidence type="ECO:0000256" key="2">
    <source>
        <dbReference type="RuleBase" id="RU004447"/>
    </source>
</evidence>
<dbReference type="PANTHER" id="PTHR11851">
    <property type="entry name" value="METALLOPROTEASE"/>
    <property type="match status" value="1"/>
</dbReference>
<evidence type="ECO:0000259" key="3">
    <source>
        <dbReference type="Pfam" id="PF00675"/>
    </source>
</evidence>
<dbReference type="InterPro" id="IPR001431">
    <property type="entry name" value="Pept_M16_Zn_BS"/>
</dbReference>
<organism evidence="5 6">
    <name type="scientific">Fusibacter paucivorans</name>
    <dbReference type="NCBI Taxonomy" id="76009"/>
    <lineage>
        <taxon>Bacteria</taxon>
        <taxon>Bacillati</taxon>
        <taxon>Bacillota</taxon>
        <taxon>Clostridia</taxon>
        <taxon>Eubacteriales</taxon>
        <taxon>Eubacteriales Family XII. Incertae Sedis</taxon>
        <taxon>Fusibacter</taxon>
    </lineage>
</organism>
<dbReference type="Gene3D" id="3.30.830.10">
    <property type="entry name" value="Metalloenzyme, LuxS/M16 peptidase-like"/>
    <property type="match status" value="2"/>
</dbReference>
<gene>
    <name evidence="5" type="ORF">KHM83_15050</name>
</gene>
<dbReference type="InterPro" id="IPR050361">
    <property type="entry name" value="MPP/UQCRC_Complex"/>
</dbReference>
<evidence type="ECO:0000313" key="5">
    <source>
        <dbReference type="EMBL" id="MBS7528001.1"/>
    </source>
</evidence>
<dbReference type="EMBL" id="JAHBCL010000029">
    <property type="protein sequence ID" value="MBS7528001.1"/>
    <property type="molecule type" value="Genomic_DNA"/>
</dbReference>